<proteinExistence type="predicted"/>
<protein>
    <submittedName>
        <fullName evidence="1">Uncharacterized protein</fullName>
    </submittedName>
</protein>
<dbReference type="AlphaFoldDB" id="A0A0B0N3T5"/>
<keyword evidence="2" id="KW-1185">Reference proteome</keyword>
<evidence type="ECO:0000313" key="2">
    <source>
        <dbReference type="Proteomes" id="UP000032142"/>
    </source>
</evidence>
<reference evidence="2" key="1">
    <citation type="submission" date="2014-09" db="EMBL/GenBank/DDBJ databases">
        <authorList>
            <person name="Mudge J."/>
            <person name="Ramaraj T."/>
            <person name="Lindquist I.E."/>
            <person name="Bharti A.K."/>
            <person name="Sundararajan A."/>
            <person name="Cameron C.T."/>
            <person name="Woodward J.E."/>
            <person name="May G.D."/>
            <person name="Brubaker C."/>
            <person name="Broadhvest J."/>
            <person name="Wilkins T.A."/>
        </authorList>
    </citation>
    <scope>NUCLEOTIDE SEQUENCE</scope>
    <source>
        <strain evidence="2">cv. AKA8401</strain>
    </source>
</reference>
<comment type="caution">
    <text evidence="1">The sequence shown here is derived from an EMBL/GenBank/DDBJ whole genome shotgun (WGS) entry which is preliminary data.</text>
</comment>
<gene>
    <name evidence="1" type="ORF">F383_36532</name>
</gene>
<dbReference type="EMBL" id="JRRC01526007">
    <property type="protein sequence ID" value="KHG09108.1"/>
    <property type="molecule type" value="Genomic_DNA"/>
</dbReference>
<name>A0A0B0N3T5_GOSAR</name>
<dbReference type="Proteomes" id="UP000032142">
    <property type="component" value="Unassembled WGS sequence"/>
</dbReference>
<organism evidence="1 2">
    <name type="scientific">Gossypium arboreum</name>
    <name type="common">Tree cotton</name>
    <name type="synonym">Gossypium nanking</name>
    <dbReference type="NCBI Taxonomy" id="29729"/>
    <lineage>
        <taxon>Eukaryota</taxon>
        <taxon>Viridiplantae</taxon>
        <taxon>Streptophyta</taxon>
        <taxon>Embryophyta</taxon>
        <taxon>Tracheophyta</taxon>
        <taxon>Spermatophyta</taxon>
        <taxon>Magnoliopsida</taxon>
        <taxon>eudicotyledons</taxon>
        <taxon>Gunneridae</taxon>
        <taxon>Pentapetalae</taxon>
        <taxon>rosids</taxon>
        <taxon>malvids</taxon>
        <taxon>Malvales</taxon>
        <taxon>Malvaceae</taxon>
        <taxon>Malvoideae</taxon>
        <taxon>Gossypium</taxon>
    </lineage>
</organism>
<accession>A0A0B0N3T5</accession>
<evidence type="ECO:0000313" key="1">
    <source>
        <dbReference type="EMBL" id="KHG09108.1"/>
    </source>
</evidence>
<sequence length="32" mass="3783">MLLSLVMWLTTCMPRIELRFIDELVTDARLSD</sequence>